<feature type="region of interest" description="Disordered" evidence="8">
    <location>
        <begin position="370"/>
        <end position="406"/>
    </location>
</feature>
<evidence type="ECO:0000256" key="3">
    <source>
        <dbReference type="ARBA" id="ARBA00022729"/>
    </source>
</evidence>
<dbReference type="InterPro" id="IPR035070">
    <property type="entry name" value="Streptogrisin_prodomain"/>
</dbReference>
<evidence type="ECO:0000256" key="5">
    <source>
        <dbReference type="ARBA" id="ARBA00022825"/>
    </source>
</evidence>
<dbReference type="Pfam" id="PF02983">
    <property type="entry name" value="Pro_Al_protease"/>
    <property type="match status" value="1"/>
</dbReference>
<evidence type="ECO:0000256" key="6">
    <source>
        <dbReference type="ARBA" id="ARBA00023145"/>
    </source>
</evidence>
<evidence type="ECO:0000256" key="4">
    <source>
        <dbReference type="ARBA" id="ARBA00022801"/>
    </source>
</evidence>
<feature type="region of interest" description="Disordered" evidence="8">
    <location>
        <begin position="324"/>
        <end position="343"/>
    </location>
</feature>
<dbReference type="RefSeq" id="WP_231331861.1">
    <property type="nucleotide sequence ID" value="NZ_CP059572.1"/>
</dbReference>
<feature type="compositionally biased region" description="Polar residues" evidence="8">
    <location>
        <begin position="383"/>
        <end position="397"/>
    </location>
</feature>
<name>A0ABX8R3U2_9ACTN</name>
<accession>A0ABX8R3U2</accession>
<dbReference type="InterPro" id="IPR009003">
    <property type="entry name" value="Peptidase_S1_PA"/>
</dbReference>
<comment type="similarity">
    <text evidence="1">Belongs to the peptidase S1 family.</text>
</comment>
<evidence type="ECO:0000313" key="11">
    <source>
        <dbReference type="EMBL" id="QXJ25709.1"/>
    </source>
</evidence>
<dbReference type="Proteomes" id="UP001049518">
    <property type="component" value="Chromosome"/>
</dbReference>
<keyword evidence="2" id="KW-0645">Protease</keyword>
<dbReference type="CDD" id="cd21112">
    <property type="entry name" value="alphaLP-like"/>
    <property type="match status" value="1"/>
</dbReference>
<evidence type="ECO:0000256" key="2">
    <source>
        <dbReference type="ARBA" id="ARBA00022670"/>
    </source>
</evidence>
<dbReference type="InterPro" id="IPR001316">
    <property type="entry name" value="Pept_S1A_streptogrisin"/>
</dbReference>
<keyword evidence="12" id="KW-1185">Reference proteome</keyword>
<evidence type="ECO:0000259" key="10">
    <source>
        <dbReference type="Pfam" id="PF02983"/>
    </source>
</evidence>
<evidence type="ECO:0000256" key="9">
    <source>
        <dbReference type="SAM" id="SignalP"/>
    </source>
</evidence>
<keyword evidence="4" id="KW-0378">Hydrolase</keyword>
<protein>
    <submittedName>
        <fullName evidence="11">S1 family peptidase</fullName>
    </submittedName>
</protein>
<evidence type="ECO:0000313" key="12">
    <source>
        <dbReference type="Proteomes" id="UP001049518"/>
    </source>
</evidence>
<proteinExistence type="inferred from homology"/>
<feature type="chain" id="PRO_5047113573" evidence="9">
    <location>
        <begin position="27"/>
        <end position="481"/>
    </location>
</feature>
<keyword evidence="6" id="KW-0865">Zymogen</keyword>
<dbReference type="InterPro" id="IPR043504">
    <property type="entry name" value="Peptidase_S1_PA_chymotrypsin"/>
</dbReference>
<keyword evidence="5" id="KW-0720">Serine protease</keyword>
<reference evidence="11" key="1">
    <citation type="submission" date="2020-07" db="EMBL/GenBank/DDBJ databases">
        <authorList>
            <person name="Tarantini F.S."/>
            <person name="Hong K.W."/>
            <person name="Chan K.G."/>
        </authorList>
    </citation>
    <scope>NUCLEOTIDE SEQUENCE</scope>
    <source>
        <strain evidence="11">32-07</strain>
    </source>
</reference>
<evidence type="ECO:0000256" key="8">
    <source>
        <dbReference type="SAM" id="MobiDB-lite"/>
    </source>
</evidence>
<keyword evidence="3 9" id="KW-0732">Signal</keyword>
<dbReference type="PRINTS" id="PR00861">
    <property type="entry name" value="ALYTICPTASE"/>
</dbReference>
<dbReference type="Gene3D" id="2.60.120.380">
    <property type="match status" value="1"/>
</dbReference>
<evidence type="ECO:0000256" key="7">
    <source>
        <dbReference type="ARBA" id="ARBA00023157"/>
    </source>
</evidence>
<feature type="domain" description="Peptidase S1A alpha-lytic prodomain" evidence="10">
    <location>
        <begin position="104"/>
        <end position="157"/>
    </location>
</feature>
<organism evidence="11 12">
    <name type="scientific">Actinomadura graeca</name>
    <dbReference type="NCBI Taxonomy" id="2750812"/>
    <lineage>
        <taxon>Bacteria</taxon>
        <taxon>Bacillati</taxon>
        <taxon>Actinomycetota</taxon>
        <taxon>Actinomycetes</taxon>
        <taxon>Streptosporangiales</taxon>
        <taxon>Thermomonosporaceae</taxon>
        <taxon>Actinomadura</taxon>
    </lineage>
</organism>
<keyword evidence="7" id="KW-1015">Disulfide bond</keyword>
<dbReference type="SUPFAM" id="SSF50494">
    <property type="entry name" value="Trypsin-like serine proteases"/>
    <property type="match status" value="1"/>
</dbReference>
<evidence type="ECO:0000256" key="1">
    <source>
        <dbReference type="ARBA" id="ARBA00007664"/>
    </source>
</evidence>
<gene>
    <name evidence="11" type="ORF">AGRA3207_007237</name>
</gene>
<dbReference type="EMBL" id="CP059572">
    <property type="protein sequence ID" value="QXJ25709.1"/>
    <property type="molecule type" value="Genomic_DNA"/>
</dbReference>
<dbReference type="Gene3D" id="3.30.300.50">
    <property type="match status" value="2"/>
</dbReference>
<dbReference type="Gene3D" id="2.40.10.10">
    <property type="entry name" value="Trypsin-like serine proteases"/>
    <property type="match status" value="2"/>
</dbReference>
<feature type="signal peptide" evidence="9">
    <location>
        <begin position="1"/>
        <end position="26"/>
    </location>
</feature>
<sequence length="481" mass="49904">MARKHVLLGITAGTGLVAALTAPALASQTRSPVQHPQAAPFAPDPAVMHAARLQKQMRTTLGGTFGGAWVTDGANLVVATTDASAVATIKKAGARPKVVRYAERTLDAVQTKLNQHSASAPKPVTSWYVDVQRNTVVIKASSAAAAKRFATASGVDAGTVTIVRSTARPRPLHDLVGGERYWTSKYGCSIAFSVTGGFISAGHCGGVGEKTRGSNQVDQGTFKGSSFPGDDYAWIDTNAQWTPTPKLTRWDGSYETVQGATEAPIGAAVCRSGGTTNTKLWCGKIQERNASVKYEQGTVSGLIRTDICADPGDSGGALITQTGGQAQGITSGGSGSCKDGQGEGDEVFFQPVDEVLQLIARDGGRKLVTANGHRSDADGACDGNQTKASGNVTSGSSAHEPDGGFTTTASGPLSACLDAFDGVDFDLYLEKKDGSTWTTVAGSTDPEPNETLTFEGAPGTYRWRVHAYDGSGAFTLRYGTA</sequence>
<dbReference type="InterPro" id="IPR004236">
    <property type="entry name" value="Pept_S1_alpha_lytic"/>
</dbReference>